<evidence type="ECO:0000313" key="4">
    <source>
        <dbReference type="Proteomes" id="UP000595917"/>
    </source>
</evidence>
<reference evidence="3" key="1">
    <citation type="submission" date="2021-01" db="EMBL/GenBank/DDBJ databases">
        <title>Description of Breznakiella homolactica.</title>
        <authorList>
            <person name="Song Y."/>
            <person name="Brune A."/>
        </authorList>
    </citation>
    <scope>NUCLEOTIDE SEQUENCE</scope>
    <source>
        <strain evidence="3">RmG30</strain>
    </source>
</reference>
<protein>
    <submittedName>
        <fullName evidence="3">NUDIX hydrolase</fullName>
    </submittedName>
</protein>
<keyword evidence="1 3" id="KW-0378">Hydrolase</keyword>
<sequence>MNRLHGPSGNTRRNPRDHLLASLERYRRQWPECGETADRILEFTVAGEDVFSRACPGGHITGSVFITSRDYSRVLLVHHKKLGLWVQPGGHCDPEETVYETALRESAEETGITAESVMGDAVFDAAVLPVPAWRDVPFHWHYDIRYLLAADTDAVRISAESHGAEWVTLDEAVIKNPEPAMFGAMEKIRRLQRGEQPAGLQLL</sequence>
<dbReference type="RefSeq" id="WP_215628508.1">
    <property type="nucleotide sequence ID" value="NZ_CP067089.2"/>
</dbReference>
<dbReference type="PANTHER" id="PTHR43736:SF1">
    <property type="entry name" value="DIHYDRONEOPTERIN TRIPHOSPHATE DIPHOSPHATASE"/>
    <property type="match status" value="1"/>
</dbReference>
<dbReference type="CDD" id="cd03674">
    <property type="entry name" value="NUDIX_Hydrolase"/>
    <property type="match status" value="1"/>
</dbReference>
<dbReference type="GO" id="GO:0016787">
    <property type="term" value="F:hydrolase activity"/>
    <property type="evidence" value="ECO:0007669"/>
    <property type="project" value="UniProtKB-KW"/>
</dbReference>
<evidence type="ECO:0000313" key="3">
    <source>
        <dbReference type="EMBL" id="QQO11199.1"/>
    </source>
</evidence>
<feature type="domain" description="Nudix hydrolase" evidence="2">
    <location>
        <begin position="57"/>
        <end position="189"/>
    </location>
</feature>
<dbReference type="InterPro" id="IPR020084">
    <property type="entry name" value="NUDIX_hydrolase_CS"/>
</dbReference>
<dbReference type="AlphaFoldDB" id="A0A7T7XRP3"/>
<dbReference type="Pfam" id="PF00293">
    <property type="entry name" value="NUDIX"/>
    <property type="match status" value="1"/>
</dbReference>
<name>A0A7T7XRP3_9SPIR</name>
<proteinExistence type="predicted"/>
<dbReference type="InterPro" id="IPR000086">
    <property type="entry name" value="NUDIX_hydrolase_dom"/>
</dbReference>
<dbReference type="PROSITE" id="PS00893">
    <property type="entry name" value="NUDIX_BOX"/>
    <property type="match status" value="1"/>
</dbReference>
<dbReference type="Proteomes" id="UP000595917">
    <property type="component" value="Chromosome"/>
</dbReference>
<gene>
    <name evidence="3" type="ORF">JFL75_09905</name>
</gene>
<evidence type="ECO:0000259" key="2">
    <source>
        <dbReference type="PROSITE" id="PS51462"/>
    </source>
</evidence>
<dbReference type="Gene3D" id="3.90.79.10">
    <property type="entry name" value="Nucleoside Triphosphate Pyrophosphohydrolase"/>
    <property type="match status" value="1"/>
</dbReference>
<dbReference type="PROSITE" id="PS51462">
    <property type="entry name" value="NUDIX"/>
    <property type="match status" value="1"/>
</dbReference>
<keyword evidence="4" id="KW-1185">Reference proteome</keyword>
<dbReference type="SUPFAM" id="SSF55811">
    <property type="entry name" value="Nudix"/>
    <property type="match status" value="1"/>
</dbReference>
<organism evidence="3 4">
    <name type="scientific">Breznakiella homolactica</name>
    <dbReference type="NCBI Taxonomy" id="2798577"/>
    <lineage>
        <taxon>Bacteria</taxon>
        <taxon>Pseudomonadati</taxon>
        <taxon>Spirochaetota</taxon>
        <taxon>Spirochaetia</taxon>
        <taxon>Spirochaetales</taxon>
        <taxon>Breznakiellaceae</taxon>
        <taxon>Breznakiella</taxon>
    </lineage>
</organism>
<dbReference type="EMBL" id="CP067089">
    <property type="protein sequence ID" value="QQO11199.1"/>
    <property type="molecule type" value="Genomic_DNA"/>
</dbReference>
<dbReference type="InterPro" id="IPR015797">
    <property type="entry name" value="NUDIX_hydrolase-like_dom_sf"/>
</dbReference>
<dbReference type="PANTHER" id="PTHR43736">
    <property type="entry name" value="ADP-RIBOSE PYROPHOSPHATASE"/>
    <property type="match status" value="1"/>
</dbReference>
<dbReference type="KEGG" id="bhc:JFL75_09905"/>
<evidence type="ECO:0000256" key="1">
    <source>
        <dbReference type="ARBA" id="ARBA00022801"/>
    </source>
</evidence>
<accession>A0A7T7XRP3</accession>